<evidence type="ECO:0000256" key="2">
    <source>
        <dbReference type="SAM" id="MobiDB-lite"/>
    </source>
</evidence>
<feature type="domain" description="EF-hand" evidence="5">
    <location>
        <begin position="43"/>
        <end position="78"/>
    </location>
</feature>
<evidence type="ECO:0000259" key="3">
    <source>
        <dbReference type="PROSITE" id="PS50030"/>
    </source>
</evidence>
<evidence type="ECO:0000259" key="5">
    <source>
        <dbReference type="PROSITE" id="PS50222"/>
    </source>
</evidence>
<feature type="domain" description="EH" evidence="4">
    <location>
        <begin position="272"/>
        <end position="361"/>
    </location>
</feature>
<feature type="compositionally biased region" description="Acidic residues" evidence="2">
    <location>
        <begin position="872"/>
        <end position="883"/>
    </location>
</feature>
<dbReference type="Gene3D" id="1.10.8.10">
    <property type="entry name" value="DNA helicase RuvA subunit, C-terminal domain"/>
    <property type="match status" value="1"/>
</dbReference>
<feature type="domain" description="EF-hand" evidence="5">
    <location>
        <begin position="305"/>
        <end position="340"/>
    </location>
</feature>
<feature type="domain" description="EH" evidence="4">
    <location>
        <begin position="10"/>
        <end position="101"/>
    </location>
</feature>
<dbReference type="SUPFAM" id="SSF47473">
    <property type="entry name" value="EF-hand"/>
    <property type="match status" value="3"/>
</dbReference>
<evidence type="ECO:0000259" key="4">
    <source>
        <dbReference type="PROSITE" id="PS50031"/>
    </source>
</evidence>
<dbReference type="InterPro" id="IPR011992">
    <property type="entry name" value="EF-hand-dom_pair"/>
</dbReference>
<feature type="region of interest" description="Disordered" evidence="2">
    <location>
        <begin position="682"/>
        <end position="746"/>
    </location>
</feature>
<evidence type="ECO:0000313" key="6">
    <source>
        <dbReference type="EMBL" id="KAK1926095.1"/>
    </source>
</evidence>
<dbReference type="PANTHER" id="PTHR11216">
    <property type="entry name" value="EH DOMAIN"/>
    <property type="match status" value="1"/>
</dbReference>
<dbReference type="Gene3D" id="1.10.238.10">
    <property type="entry name" value="EF-hand"/>
    <property type="match status" value="3"/>
</dbReference>
<dbReference type="GO" id="GO:0005886">
    <property type="term" value="C:plasma membrane"/>
    <property type="evidence" value="ECO:0007669"/>
    <property type="project" value="TreeGrafter"/>
</dbReference>
<sequence length="1119" mass="119427">MASVQYDEQERAYYDRLFASIDKNDAGVLPGQDALPFLVSSGLPQQVLGEVWALADPDNNGFLTKDGWYKAARLIGWLQKGDRATVDESMVSKRGPYPTFPGHVAPAAPPHQASLPSITAADRTKFTRIFVGCGPQNGLVTGEKARDVFLKSQLSYDKLGQIWNLADTQQRGSLDLTDFIIGMFLIQSCMANPSLELPAQLPSGTYEQASGGRPRPSTPIAPQRTGSSIRPQHTGPTSPMNPQRTGTPTRSSTLPAIAPTADGLQWDVTAEAKATSDQFFSQLDTQNKGVIEGDVAVPFMLQSQLDESTLATIWDLADIKHEGRLDRDQFAVAMFLINAKLAGNDVPSVLPPSLIPPSLRNTTGPQEVLTGPSSATRDLFDLFDDAPAPPVTAIASSGAFLPNAVRNAPQQPDTKSSPPAVGRGLTQSPLPNDLLGDDSPNVPETSAELGNKQNELLNTNRAIETLSSTRQSLEQQATSSSEQLQELEAKISAARAKHDTENKAVEELRQRVQEQSTRAKALEAEVITAESDVSALKSEKTELEQALLKNKEEVRDLQRRMKAVDEERSALKNVLEKLRKESRQQKGMVTIAKKQLSTAETARDAVQRDIDSEAAAAAEVPLPPTPQTLSPVPTGVSQRSNNPFDRLSRAGSHPQGPPPGTGAGVVTLAGIAPPVTEPAHIEEHQPASPAVGPPLDLHQPQEVSGIASSPDEVKEGQVDKLDGLTGDFERSEPAADPFGLPSHSEGHAIQPQVADSHAVIPATTSSAPTDFDSAFADFDETTKPQAVQARDESAHVPENPADTDAPSPVLAAPIPDGSVAQSTGKGPEVPGTDALIGGIPTQSAIEPHQQTTIEPRESPERLEPLEPLDAVSSDEDEGPEDLDAPVQYQSKTPVSSPPPEPTQARRSAPPPPVRNAVEELDPFGAPSASLTQTPTAERPSEAPLPTVAGTTGITSDAANFDDDDFDFSDLPPAKVEESSSAAPAKDFDEEFAGFDDEFGTAHIQSGSDNSTSMSKSFEMVSPAPRPFDEWGATPSQKPPQTSMSFDDAFEGDFEPVAGETRPPLPPRMDVQTQNDDAQNDDIEDVKKLCAMGFPRPLVIAALDANAYDFQKALNVLLAQ</sequence>
<comment type="caution">
    <text evidence="6">The sequence shown here is derived from an EMBL/GenBank/DDBJ whole genome shotgun (WGS) entry which is preliminary data.</text>
</comment>
<feature type="compositionally biased region" description="Polar residues" evidence="2">
    <location>
        <begin position="627"/>
        <end position="643"/>
    </location>
</feature>
<dbReference type="Gene3D" id="1.10.287.1490">
    <property type="match status" value="1"/>
</dbReference>
<feature type="compositionally biased region" description="Basic and acidic residues" evidence="2">
    <location>
        <begin position="854"/>
        <end position="864"/>
    </location>
</feature>
<dbReference type="PROSITE" id="PS50030">
    <property type="entry name" value="UBA"/>
    <property type="match status" value="1"/>
</dbReference>
<dbReference type="InterPro" id="IPR000261">
    <property type="entry name" value="EH_dom"/>
</dbReference>
<dbReference type="SMART" id="SM00165">
    <property type="entry name" value="UBA"/>
    <property type="match status" value="1"/>
</dbReference>
<feature type="compositionally biased region" description="Acidic residues" evidence="2">
    <location>
        <begin position="987"/>
        <end position="998"/>
    </location>
</feature>
<organism evidence="6 7">
    <name type="scientific">Papiliotrema laurentii</name>
    <name type="common">Cryptococcus laurentii</name>
    <dbReference type="NCBI Taxonomy" id="5418"/>
    <lineage>
        <taxon>Eukaryota</taxon>
        <taxon>Fungi</taxon>
        <taxon>Dikarya</taxon>
        <taxon>Basidiomycota</taxon>
        <taxon>Agaricomycotina</taxon>
        <taxon>Tremellomycetes</taxon>
        <taxon>Tremellales</taxon>
        <taxon>Rhynchogastremaceae</taxon>
        <taxon>Papiliotrema</taxon>
    </lineage>
</organism>
<name>A0AAD9FTW5_PAPLA</name>
<feature type="domain" description="UBA" evidence="3">
    <location>
        <begin position="1078"/>
        <end position="1119"/>
    </location>
</feature>
<dbReference type="PROSITE" id="PS50222">
    <property type="entry name" value="EF_HAND_2"/>
    <property type="match status" value="2"/>
</dbReference>
<feature type="region of interest" description="Disordered" evidence="2">
    <location>
        <begin position="404"/>
        <end position="456"/>
    </location>
</feature>
<dbReference type="PANTHER" id="PTHR11216:SF170">
    <property type="entry name" value="DYNAMIN ASSOCIATED PROTEIN 160, ISOFORM D"/>
    <property type="match status" value="1"/>
</dbReference>
<feature type="region of interest" description="Disordered" evidence="2">
    <location>
        <begin position="616"/>
        <end position="667"/>
    </location>
</feature>
<feature type="region of interest" description="Disordered" evidence="2">
    <location>
        <begin position="763"/>
        <end position="1078"/>
    </location>
</feature>
<dbReference type="InterPro" id="IPR015940">
    <property type="entry name" value="UBA"/>
</dbReference>
<dbReference type="GO" id="GO:0005737">
    <property type="term" value="C:cytoplasm"/>
    <property type="evidence" value="ECO:0007669"/>
    <property type="project" value="TreeGrafter"/>
</dbReference>
<protein>
    <submittedName>
        <fullName evidence="6">Uncharacterized protein</fullName>
    </submittedName>
</protein>
<feature type="compositionally biased region" description="Polar residues" evidence="2">
    <location>
        <begin position="1033"/>
        <end position="1044"/>
    </location>
</feature>
<dbReference type="GO" id="GO:0016197">
    <property type="term" value="P:endosomal transport"/>
    <property type="evidence" value="ECO:0007669"/>
    <property type="project" value="TreeGrafter"/>
</dbReference>
<dbReference type="InterPro" id="IPR002048">
    <property type="entry name" value="EF_hand_dom"/>
</dbReference>
<accession>A0AAD9FTW5</accession>
<feature type="compositionally biased region" description="Polar residues" evidence="2">
    <location>
        <begin position="840"/>
        <end position="853"/>
    </location>
</feature>
<dbReference type="PROSITE" id="PS50031">
    <property type="entry name" value="EH"/>
    <property type="match status" value="3"/>
</dbReference>
<proteinExistence type="predicted"/>
<dbReference type="GO" id="GO:0006897">
    <property type="term" value="P:endocytosis"/>
    <property type="evidence" value="ECO:0007669"/>
    <property type="project" value="TreeGrafter"/>
</dbReference>
<feature type="domain" description="EH" evidence="4">
    <location>
        <begin position="122"/>
        <end position="212"/>
    </location>
</feature>
<gene>
    <name evidence="6" type="ORF">DB88DRAFT_480665</name>
</gene>
<dbReference type="Pfam" id="PF12763">
    <property type="entry name" value="EH"/>
    <property type="match status" value="3"/>
</dbReference>
<dbReference type="AlphaFoldDB" id="A0AAD9FTW5"/>
<feature type="compositionally biased region" description="Basic and acidic residues" evidence="2">
    <location>
        <begin position="711"/>
        <end position="733"/>
    </location>
</feature>
<evidence type="ECO:0000313" key="7">
    <source>
        <dbReference type="Proteomes" id="UP001182556"/>
    </source>
</evidence>
<evidence type="ECO:0000256" key="1">
    <source>
        <dbReference type="SAM" id="Coils"/>
    </source>
</evidence>
<feature type="compositionally biased region" description="Polar residues" evidence="2">
    <location>
        <begin position="408"/>
        <end position="417"/>
    </location>
</feature>
<feature type="compositionally biased region" description="Polar residues" evidence="2">
    <location>
        <begin position="1002"/>
        <end position="1015"/>
    </location>
</feature>
<feature type="compositionally biased region" description="Polar residues" evidence="2">
    <location>
        <begin position="224"/>
        <end position="254"/>
    </location>
</feature>
<feature type="region of interest" description="Disordered" evidence="2">
    <location>
        <begin position="201"/>
        <end position="256"/>
    </location>
</feature>
<keyword evidence="1" id="KW-0175">Coiled coil</keyword>
<dbReference type="CDD" id="cd00052">
    <property type="entry name" value="EH"/>
    <property type="match status" value="3"/>
</dbReference>
<dbReference type="Proteomes" id="UP001182556">
    <property type="component" value="Unassembled WGS sequence"/>
</dbReference>
<reference evidence="6" key="1">
    <citation type="submission" date="2023-02" db="EMBL/GenBank/DDBJ databases">
        <title>Identification and recombinant expression of a fungal hydrolase from Papiliotrema laurentii that hydrolyzes apple cutin and clears colloidal polyester polyurethane.</title>
        <authorList>
            <consortium name="DOE Joint Genome Institute"/>
            <person name="Roman V.A."/>
            <person name="Bojanowski C."/>
            <person name="Crable B.R."/>
            <person name="Wagner D.N."/>
            <person name="Hung C.S."/>
            <person name="Nadeau L.J."/>
            <person name="Schratz L."/>
            <person name="Haridas S."/>
            <person name="Pangilinan J."/>
            <person name="Lipzen A."/>
            <person name="Na H."/>
            <person name="Yan M."/>
            <person name="Ng V."/>
            <person name="Grigoriev I.V."/>
            <person name="Spatafora J.W."/>
            <person name="Barlow D."/>
            <person name="Biffinger J."/>
            <person name="Kelley-Loughnane N."/>
            <person name="Varaljay V.A."/>
            <person name="Crookes-Goodson W.J."/>
        </authorList>
    </citation>
    <scope>NUCLEOTIDE SEQUENCE</scope>
    <source>
        <strain evidence="6">5307AH</strain>
    </source>
</reference>
<keyword evidence="7" id="KW-1185">Reference proteome</keyword>
<feature type="coiled-coil region" evidence="1">
    <location>
        <begin position="456"/>
        <end position="584"/>
    </location>
</feature>
<dbReference type="InterPro" id="IPR009060">
    <property type="entry name" value="UBA-like_sf"/>
</dbReference>
<dbReference type="GO" id="GO:0005509">
    <property type="term" value="F:calcium ion binding"/>
    <property type="evidence" value="ECO:0007669"/>
    <property type="project" value="InterPro"/>
</dbReference>
<dbReference type="SUPFAM" id="SSF46934">
    <property type="entry name" value="UBA-like"/>
    <property type="match status" value="1"/>
</dbReference>
<dbReference type="SMART" id="SM00027">
    <property type="entry name" value="EH"/>
    <property type="match status" value="3"/>
</dbReference>
<dbReference type="EMBL" id="JAODAN010000002">
    <property type="protein sequence ID" value="KAK1926095.1"/>
    <property type="molecule type" value="Genomic_DNA"/>
</dbReference>